<keyword evidence="3" id="KW-0614">Plasmid</keyword>
<dbReference type="Pfam" id="PF00459">
    <property type="entry name" value="Inositol_P"/>
    <property type="match status" value="1"/>
</dbReference>
<sequence>MLDQPLQLFSSFASEIADVARQIVRTAAAGPRRPVAKSDSSPVTETDRAVEQSLRERIADRFPRHGVLGEEFGAEGLGEEFVWVIDPIDGTKAFVGGLAVYGTLISLTHGGTPVLGLIDNPVTGDRWLGLSGRATTLNGVAIRTASTALLSEAFMANGNPEPFQQNEKDGVERLRLSTRWCVYGGSCMAYGRVADGSIDISIDGGLDPYDYCDPCPGGDGCGRMYHGLAGSAAHADFRQSVPRGRQRSLASPSPRNAELMQL</sequence>
<accession>A0ABY8HSE8</accession>
<gene>
    <name evidence="3" type="ORF">P4B07_28540</name>
</gene>
<dbReference type="EMBL" id="CP121310">
    <property type="protein sequence ID" value="WFP95028.1"/>
    <property type="molecule type" value="Genomic_DNA"/>
</dbReference>
<geneLocation type="plasmid" evidence="3 4">
    <name>unnamedB</name>
</geneLocation>
<reference evidence="3 4" key="1">
    <citation type="submission" date="2023-03" db="EMBL/GenBank/DDBJ databases">
        <title>Comparative genome and transcriptome analysis combination mining strategies for increasing vitamin B12 production of Ensifer adhaerens strain.</title>
        <authorList>
            <person name="Yongheng L."/>
        </authorList>
    </citation>
    <scope>NUCLEOTIDE SEQUENCE [LARGE SCALE GENOMIC DNA]</scope>
    <source>
        <strain evidence="3 4">Casida A-T305</strain>
        <plasmid evidence="3 4">unnamedB</plasmid>
    </source>
</reference>
<organism evidence="3 4">
    <name type="scientific">Ensifer adhaerens</name>
    <name type="common">Sinorhizobium morelense</name>
    <dbReference type="NCBI Taxonomy" id="106592"/>
    <lineage>
        <taxon>Bacteria</taxon>
        <taxon>Pseudomonadati</taxon>
        <taxon>Pseudomonadota</taxon>
        <taxon>Alphaproteobacteria</taxon>
        <taxon>Hyphomicrobiales</taxon>
        <taxon>Rhizobiaceae</taxon>
        <taxon>Sinorhizobium/Ensifer group</taxon>
        <taxon>Ensifer</taxon>
    </lineage>
</organism>
<name>A0ABY8HSE8_ENSAD</name>
<dbReference type="InterPro" id="IPR000760">
    <property type="entry name" value="Inositol_monophosphatase-like"/>
</dbReference>
<proteinExistence type="inferred from homology"/>
<evidence type="ECO:0000256" key="2">
    <source>
        <dbReference type="SAM" id="MobiDB-lite"/>
    </source>
</evidence>
<evidence type="ECO:0000313" key="3">
    <source>
        <dbReference type="EMBL" id="WFP95028.1"/>
    </source>
</evidence>
<dbReference type="Gene3D" id="3.40.190.80">
    <property type="match status" value="1"/>
</dbReference>
<feature type="region of interest" description="Disordered" evidence="2">
    <location>
        <begin position="240"/>
        <end position="262"/>
    </location>
</feature>
<evidence type="ECO:0000313" key="4">
    <source>
        <dbReference type="Proteomes" id="UP001214094"/>
    </source>
</evidence>
<protein>
    <submittedName>
        <fullName evidence="3">Inositol monophosphatase family protein</fullName>
    </submittedName>
</protein>
<dbReference type="RefSeq" id="WP_234798853.1">
    <property type="nucleotide sequence ID" value="NZ_CP015882.1"/>
</dbReference>
<evidence type="ECO:0000256" key="1">
    <source>
        <dbReference type="ARBA" id="ARBA00009759"/>
    </source>
</evidence>
<keyword evidence="4" id="KW-1185">Reference proteome</keyword>
<dbReference type="Gene3D" id="3.30.540.10">
    <property type="entry name" value="Fructose-1,6-Bisphosphatase, subunit A, domain 1"/>
    <property type="match status" value="1"/>
</dbReference>
<dbReference type="PRINTS" id="PR00377">
    <property type="entry name" value="IMPHPHTASES"/>
</dbReference>
<dbReference type="PANTHER" id="PTHR20854:SF4">
    <property type="entry name" value="INOSITOL-1-MONOPHOSPHATASE-RELATED"/>
    <property type="match status" value="1"/>
</dbReference>
<dbReference type="Proteomes" id="UP001214094">
    <property type="component" value="Plasmid unnamedB"/>
</dbReference>
<comment type="similarity">
    <text evidence="1">Belongs to the inositol monophosphatase superfamily.</text>
</comment>
<dbReference type="GeneID" id="29522852"/>
<dbReference type="SUPFAM" id="SSF56655">
    <property type="entry name" value="Carbohydrate phosphatase"/>
    <property type="match status" value="1"/>
</dbReference>
<dbReference type="PANTHER" id="PTHR20854">
    <property type="entry name" value="INOSITOL MONOPHOSPHATASE"/>
    <property type="match status" value="1"/>
</dbReference>